<organism evidence="2 3">
    <name type="scientific">Balneatrix alpica</name>
    <dbReference type="NCBI Taxonomy" id="75684"/>
    <lineage>
        <taxon>Bacteria</taxon>
        <taxon>Pseudomonadati</taxon>
        <taxon>Pseudomonadota</taxon>
        <taxon>Gammaproteobacteria</taxon>
        <taxon>Oceanospirillales</taxon>
        <taxon>Balneatrichaceae</taxon>
        <taxon>Balneatrix</taxon>
    </lineage>
</organism>
<evidence type="ECO:0000313" key="3">
    <source>
        <dbReference type="Proteomes" id="UP001589628"/>
    </source>
</evidence>
<gene>
    <name evidence="2" type="ORF">ACFFLH_05320</name>
</gene>
<dbReference type="Pfam" id="PF17805">
    <property type="entry name" value="AsnC_trans_reg2"/>
    <property type="match status" value="1"/>
</dbReference>
<proteinExistence type="predicted"/>
<name>A0ABV5Z961_9GAMM</name>
<sequence>MSELTPRQHDLLHLLQQGLPLTPSPYAAWLQRWRATSTELEQELACLQQQGWIRRSGLIIKHRPLGYRANAMVVWDIADQQVEEVATRLAQCAEISLCYQRPRQLPEWPYNLFTMLHGQSRSQVLNRLAYLLNLLKLDYPHAVLFSTRCFKQQGGRYLDERSPAYPQQGV</sequence>
<keyword evidence="3" id="KW-1185">Reference proteome</keyword>
<evidence type="ECO:0000313" key="2">
    <source>
        <dbReference type="EMBL" id="MFB9885822.1"/>
    </source>
</evidence>
<reference evidence="2 3" key="1">
    <citation type="submission" date="2024-09" db="EMBL/GenBank/DDBJ databases">
        <authorList>
            <person name="Sun Q."/>
            <person name="Mori K."/>
        </authorList>
    </citation>
    <scope>NUCLEOTIDE SEQUENCE [LARGE SCALE GENOMIC DNA]</scope>
    <source>
        <strain evidence="2 3">ATCC 51285</strain>
    </source>
</reference>
<dbReference type="RefSeq" id="WP_051527837.1">
    <property type="nucleotide sequence ID" value="NZ_JAUESS010000010.1"/>
</dbReference>
<dbReference type="EMBL" id="JBHLZN010000001">
    <property type="protein sequence ID" value="MFB9885822.1"/>
    <property type="molecule type" value="Genomic_DNA"/>
</dbReference>
<dbReference type="Gene3D" id="3.30.70.3460">
    <property type="match status" value="1"/>
</dbReference>
<dbReference type="Proteomes" id="UP001589628">
    <property type="component" value="Unassembled WGS sequence"/>
</dbReference>
<accession>A0ABV5Z961</accession>
<evidence type="ECO:0000259" key="1">
    <source>
        <dbReference type="Pfam" id="PF17805"/>
    </source>
</evidence>
<feature type="domain" description="Siroheme decarboxylase AsnC-like ligand binding" evidence="1">
    <location>
        <begin position="65"/>
        <end position="151"/>
    </location>
</feature>
<comment type="caution">
    <text evidence="2">The sequence shown here is derived from an EMBL/GenBank/DDBJ whole genome shotgun (WGS) entry which is preliminary data.</text>
</comment>
<dbReference type="InterPro" id="IPR040523">
    <property type="entry name" value="AsnC_trans_reg2"/>
</dbReference>
<protein>
    <submittedName>
        <fullName evidence="2">Lrp/AsnC family transcriptional regulator</fullName>
    </submittedName>
</protein>